<feature type="domain" description="Major facilitator superfamily (MFS) profile" evidence="8">
    <location>
        <begin position="193"/>
        <end position="633"/>
    </location>
</feature>
<protein>
    <recommendedName>
        <fullName evidence="8">Major facilitator superfamily (MFS) profile domain-containing protein</fullName>
    </recommendedName>
</protein>
<feature type="transmembrane region" description="Helical" evidence="7">
    <location>
        <begin position="544"/>
        <end position="564"/>
    </location>
</feature>
<evidence type="ECO:0000256" key="7">
    <source>
        <dbReference type="SAM" id="Phobius"/>
    </source>
</evidence>
<evidence type="ECO:0000256" key="6">
    <source>
        <dbReference type="ARBA" id="ARBA00023136"/>
    </source>
</evidence>
<comment type="subcellular location">
    <subcellularLocation>
        <location evidence="1">Membrane</location>
        <topology evidence="1">Multi-pass membrane protein</topology>
    </subcellularLocation>
</comment>
<dbReference type="PROSITE" id="PS50850">
    <property type="entry name" value="MFS"/>
    <property type="match status" value="1"/>
</dbReference>
<keyword evidence="3" id="KW-0813">Transport</keyword>
<comment type="caution">
    <text evidence="9">The sequence shown here is derived from an EMBL/GenBank/DDBJ whole genome shotgun (WGS) entry which is preliminary data.</text>
</comment>
<dbReference type="InterPro" id="IPR005828">
    <property type="entry name" value="MFS_sugar_transport-like"/>
</dbReference>
<evidence type="ECO:0000256" key="2">
    <source>
        <dbReference type="ARBA" id="ARBA00010992"/>
    </source>
</evidence>
<dbReference type="PANTHER" id="PTHR48022">
    <property type="entry name" value="PLASTIDIC GLUCOSE TRANSPORTER 4"/>
    <property type="match status" value="1"/>
</dbReference>
<feature type="transmembrane region" description="Helical" evidence="7">
    <location>
        <begin position="269"/>
        <end position="290"/>
    </location>
</feature>
<feature type="transmembrane region" description="Helical" evidence="7">
    <location>
        <begin position="610"/>
        <end position="627"/>
    </location>
</feature>
<dbReference type="InterPro" id="IPR050360">
    <property type="entry name" value="MFS_Sugar_Transporters"/>
</dbReference>
<dbReference type="InterPro" id="IPR003663">
    <property type="entry name" value="Sugar/inositol_transpt"/>
</dbReference>
<feature type="transmembrane region" description="Helical" evidence="7">
    <location>
        <begin position="511"/>
        <end position="532"/>
    </location>
</feature>
<name>A0A8H6QC33_9EURO</name>
<feature type="transmembrane region" description="Helical" evidence="7">
    <location>
        <begin position="576"/>
        <end position="598"/>
    </location>
</feature>
<evidence type="ECO:0000256" key="4">
    <source>
        <dbReference type="ARBA" id="ARBA00022692"/>
    </source>
</evidence>
<dbReference type="FunFam" id="1.20.1250.20:FF:000078">
    <property type="entry name" value="MFS maltose transporter, putative"/>
    <property type="match status" value="1"/>
</dbReference>
<dbReference type="InterPro" id="IPR020846">
    <property type="entry name" value="MFS_dom"/>
</dbReference>
<comment type="similarity">
    <text evidence="2">Belongs to the major facilitator superfamily. Sugar transporter (TC 2.A.1.1) family.</text>
</comment>
<feature type="transmembrane region" description="Helical" evidence="7">
    <location>
        <begin position="356"/>
        <end position="379"/>
    </location>
</feature>
<feature type="transmembrane region" description="Helical" evidence="7">
    <location>
        <begin position="190"/>
        <end position="218"/>
    </location>
</feature>
<evidence type="ECO:0000259" key="8">
    <source>
        <dbReference type="PROSITE" id="PS50850"/>
    </source>
</evidence>
<evidence type="ECO:0000256" key="5">
    <source>
        <dbReference type="ARBA" id="ARBA00022989"/>
    </source>
</evidence>
<dbReference type="Gene3D" id="1.20.1250.20">
    <property type="entry name" value="MFS general substrate transporter like domains"/>
    <property type="match status" value="1"/>
</dbReference>
<keyword evidence="4 7" id="KW-0812">Transmembrane</keyword>
<keyword evidence="6 7" id="KW-0472">Membrane</keyword>
<dbReference type="GO" id="GO:0005351">
    <property type="term" value="F:carbohydrate:proton symporter activity"/>
    <property type="evidence" value="ECO:0007669"/>
    <property type="project" value="TreeGrafter"/>
</dbReference>
<feature type="transmembrane region" description="Helical" evidence="7">
    <location>
        <begin position="330"/>
        <end position="350"/>
    </location>
</feature>
<proteinExistence type="inferred from homology"/>
<organism evidence="9 10">
    <name type="scientific">Aspergillus hiratsukae</name>
    <dbReference type="NCBI Taxonomy" id="1194566"/>
    <lineage>
        <taxon>Eukaryota</taxon>
        <taxon>Fungi</taxon>
        <taxon>Dikarya</taxon>
        <taxon>Ascomycota</taxon>
        <taxon>Pezizomycotina</taxon>
        <taxon>Eurotiomycetes</taxon>
        <taxon>Eurotiomycetidae</taxon>
        <taxon>Eurotiales</taxon>
        <taxon>Aspergillaceae</taxon>
        <taxon>Aspergillus</taxon>
        <taxon>Aspergillus subgen. Fumigati</taxon>
    </lineage>
</organism>
<dbReference type="Proteomes" id="UP000662466">
    <property type="component" value="Unassembled WGS sequence"/>
</dbReference>
<accession>A0A8H6QC33</accession>
<reference evidence="9" key="1">
    <citation type="submission" date="2020-06" db="EMBL/GenBank/DDBJ databases">
        <title>Draft genome sequences of strains closely related to Aspergillus parafelis and Aspergillus hiratsukae.</title>
        <authorList>
            <person name="Dos Santos R.A.C."/>
            <person name="Rivero-Menendez O."/>
            <person name="Steenwyk J.L."/>
            <person name="Mead M.E."/>
            <person name="Goldman G.H."/>
            <person name="Alastruey-Izquierdo A."/>
            <person name="Rokas A."/>
        </authorList>
    </citation>
    <scope>NUCLEOTIDE SEQUENCE</scope>
    <source>
        <strain evidence="9">CNM-CM6106</strain>
    </source>
</reference>
<sequence length="667" mass="73960">MVLSGCWRDGVHLKFGSHDDWNGAVEDEKTMDNGKVPFAAVQIEQFGAELLHCPFRRCCRDPLWKVLDPTAHSPRESGFGNSPWGTPDEGHPGLKLATRARIAWFITGDEHLIKGISGDPGWETRPGKQNRTIPSYQYKSIMSEERQTVQHPVGSHDEAAQLELSRDARDATTLEHSLTPWQGLRIHYKAVVWSVIFSLTIVMTGYDTAFVGALYAMPSFQRDFGRPYKDGHEVTAEWQTLLMVMGFVSTIIGVMLDGSLSERLGRKRVTLGALVIVTATIFCQFFATSLPVLLVGRMLSSVPFGIFAASTTTYAAEICPVVLRGYLTTYVCLCWILGQFVSAGVTFASSGLDTHWAYRIPFAVQWAWPVPLIVLIWFAPESPWWLVRQGRLPDAERTMAKLLSKSAQHHAPAYVAMMVHTIREEQEVGVGTSYLACFRGDDCRRTEIACVAYGIQALVGSPLQQYTVYFFTSAGLEPSKAFALNLGNNAVTVVGTILAWPLLSYFGRRTIFLNGLVMMTVLYFAIGFVSLAKTNGAEWAQSSLLIVFLFVYSPSVAATLYAIVGEVGSAQLRGKTVSLARATAYLVDILVGVLTPYMINPSAWNWVGKAGFFFGGLSVICTVWTFFRLPETGGRTYEELDILFKNKVPARKFAEFHVDAFEMEDSK</sequence>
<evidence type="ECO:0000313" key="10">
    <source>
        <dbReference type="Proteomes" id="UP000662466"/>
    </source>
</evidence>
<feature type="transmembrane region" description="Helical" evidence="7">
    <location>
        <begin position="238"/>
        <end position="257"/>
    </location>
</feature>
<dbReference type="InterPro" id="IPR036259">
    <property type="entry name" value="MFS_trans_sf"/>
</dbReference>
<dbReference type="Pfam" id="PF00083">
    <property type="entry name" value="Sugar_tr"/>
    <property type="match status" value="1"/>
</dbReference>
<feature type="transmembrane region" description="Helical" evidence="7">
    <location>
        <begin position="302"/>
        <end position="323"/>
    </location>
</feature>
<gene>
    <name evidence="9" type="ORF">CNMCM6106_004224</name>
</gene>
<dbReference type="AlphaFoldDB" id="A0A8H6QC33"/>
<evidence type="ECO:0000256" key="3">
    <source>
        <dbReference type="ARBA" id="ARBA00022448"/>
    </source>
</evidence>
<dbReference type="SUPFAM" id="SSF103473">
    <property type="entry name" value="MFS general substrate transporter"/>
    <property type="match status" value="1"/>
</dbReference>
<keyword evidence="5 7" id="KW-1133">Transmembrane helix</keyword>
<dbReference type="NCBIfam" id="TIGR00879">
    <property type="entry name" value="SP"/>
    <property type="match status" value="1"/>
</dbReference>
<dbReference type="PANTHER" id="PTHR48022:SF83">
    <property type="entry name" value="MAJOR FACILITATOR SUPERFAMILY (MFS) PROFILE DOMAIN-CONTAINING PROTEIN"/>
    <property type="match status" value="1"/>
</dbReference>
<dbReference type="EMBL" id="JACBAF010002043">
    <property type="protein sequence ID" value="KAF7169312.1"/>
    <property type="molecule type" value="Genomic_DNA"/>
</dbReference>
<evidence type="ECO:0000313" key="9">
    <source>
        <dbReference type="EMBL" id="KAF7169312.1"/>
    </source>
</evidence>
<dbReference type="GO" id="GO:0016020">
    <property type="term" value="C:membrane"/>
    <property type="evidence" value="ECO:0007669"/>
    <property type="project" value="UniProtKB-SubCell"/>
</dbReference>
<evidence type="ECO:0000256" key="1">
    <source>
        <dbReference type="ARBA" id="ARBA00004141"/>
    </source>
</evidence>